<accession>A0A1M6N446</accession>
<dbReference type="PANTHER" id="PTHR30006">
    <property type="entry name" value="THIAMINE-BINDING PERIPLASMIC PROTEIN-RELATED"/>
    <property type="match status" value="1"/>
</dbReference>
<organism evidence="3 4">
    <name type="scientific">Alicyclobacillus tolerans</name>
    <dbReference type="NCBI Taxonomy" id="90970"/>
    <lineage>
        <taxon>Bacteria</taxon>
        <taxon>Bacillati</taxon>
        <taxon>Bacillota</taxon>
        <taxon>Bacilli</taxon>
        <taxon>Bacillales</taxon>
        <taxon>Alicyclobacillaceae</taxon>
        <taxon>Alicyclobacillus</taxon>
    </lineage>
</organism>
<dbReference type="PROSITE" id="PS51257">
    <property type="entry name" value="PROKAR_LIPOPROTEIN"/>
    <property type="match status" value="1"/>
</dbReference>
<evidence type="ECO:0000256" key="1">
    <source>
        <dbReference type="ARBA" id="ARBA00022729"/>
    </source>
</evidence>
<gene>
    <name evidence="3" type="ORF">SAMN05443507_10574</name>
</gene>
<evidence type="ECO:0000313" key="3">
    <source>
        <dbReference type="EMBL" id="SHJ90432.1"/>
    </source>
</evidence>
<keyword evidence="1 2" id="KW-0732">Signal</keyword>
<dbReference type="AlphaFoldDB" id="A0A1M6N446"/>
<keyword evidence="4" id="KW-1185">Reference proteome</keyword>
<dbReference type="EMBL" id="FRAF01000005">
    <property type="protein sequence ID" value="SHJ90432.1"/>
    <property type="molecule type" value="Genomic_DNA"/>
</dbReference>
<proteinExistence type="predicted"/>
<dbReference type="SUPFAM" id="SSF53850">
    <property type="entry name" value="Periplasmic binding protein-like II"/>
    <property type="match status" value="1"/>
</dbReference>
<dbReference type="GO" id="GO:0030975">
    <property type="term" value="F:thiamine binding"/>
    <property type="evidence" value="ECO:0007669"/>
    <property type="project" value="TreeGrafter"/>
</dbReference>
<evidence type="ECO:0000256" key="2">
    <source>
        <dbReference type="SAM" id="SignalP"/>
    </source>
</evidence>
<dbReference type="InterPro" id="IPR006059">
    <property type="entry name" value="SBP"/>
</dbReference>
<name>A0A1M6N446_9BACL</name>
<feature type="signal peptide" evidence="2">
    <location>
        <begin position="1"/>
        <end position="28"/>
    </location>
</feature>
<evidence type="ECO:0000313" key="4">
    <source>
        <dbReference type="Proteomes" id="UP000184016"/>
    </source>
</evidence>
<dbReference type="GO" id="GO:0030288">
    <property type="term" value="C:outer membrane-bounded periplasmic space"/>
    <property type="evidence" value="ECO:0007669"/>
    <property type="project" value="TreeGrafter"/>
</dbReference>
<dbReference type="Proteomes" id="UP000184016">
    <property type="component" value="Unassembled WGS sequence"/>
</dbReference>
<dbReference type="GO" id="GO:0015888">
    <property type="term" value="P:thiamine transport"/>
    <property type="evidence" value="ECO:0007669"/>
    <property type="project" value="TreeGrafter"/>
</dbReference>
<reference evidence="4" key="1">
    <citation type="submission" date="2016-11" db="EMBL/GenBank/DDBJ databases">
        <authorList>
            <person name="Varghese N."/>
            <person name="Submissions S."/>
        </authorList>
    </citation>
    <scope>NUCLEOTIDE SEQUENCE [LARGE SCALE GENOMIC DNA]</scope>
    <source>
        <strain evidence="4">USBA-503</strain>
    </source>
</reference>
<dbReference type="Pfam" id="PF13416">
    <property type="entry name" value="SBP_bac_8"/>
    <property type="match status" value="1"/>
</dbReference>
<feature type="chain" id="PRO_5013268867" evidence="2">
    <location>
        <begin position="29"/>
        <end position="364"/>
    </location>
</feature>
<dbReference type="PANTHER" id="PTHR30006:SF2">
    <property type="entry name" value="ABC TRANSPORTER SUBSTRATE-BINDING PROTEIN"/>
    <property type="match status" value="1"/>
</dbReference>
<sequence length="364" mass="39173">MNMRYGKLLGIFGSLLGLGFLVSGCQTAASTTNANASQQQNHTTSVSSTGHQQLVLYSAQGYDSAMAQAFEKATGIQVKLDDNSTGTIVAKLEAEKSNPHWDVAWFDGAATMQALANQGMLLEGWKPSDYDNYTSLGKSLVPSSDAYFPGGVTAAAAIAVNTKLVSPSEYPTDWSSLLKPYWKNEIAMNDPAISGPTFPFVAGILQLMGKQQGEAFFTRLKANGLKIFPTNGVTLQALEKGQVKAIMIQDSALVAAKEKGAPIQIIYPSSGVFTLPDVLGIDKNAPDMAAAKKFVEFVLSHQGQQVMLNPQNGGGDSYFNPIIQGESPNPARQQNGIHWVRVNPVQAANQENQIQEWFHDNITE</sequence>
<protein>
    <submittedName>
        <fullName evidence="3">Iron(III) transport system substrate-binding protein</fullName>
    </submittedName>
</protein>
<dbReference type="Gene3D" id="3.40.190.10">
    <property type="entry name" value="Periplasmic binding protein-like II"/>
    <property type="match status" value="2"/>
</dbReference>
<dbReference type="GO" id="GO:0030976">
    <property type="term" value="F:thiamine pyrophosphate binding"/>
    <property type="evidence" value="ECO:0007669"/>
    <property type="project" value="TreeGrafter"/>
</dbReference>
<dbReference type="STRING" id="1830138.SAMN05443507_10574"/>